<protein>
    <submittedName>
        <fullName evidence="1">Uncharacterized protein</fullName>
    </submittedName>
</protein>
<evidence type="ECO:0000313" key="1">
    <source>
        <dbReference type="EMBL" id="CAH0366177.1"/>
    </source>
</evidence>
<evidence type="ECO:0000313" key="2">
    <source>
        <dbReference type="Proteomes" id="UP000789595"/>
    </source>
</evidence>
<dbReference type="AlphaFoldDB" id="A0A8J2S9A9"/>
<keyword evidence="2" id="KW-1185">Reference proteome</keyword>
<reference evidence="1" key="1">
    <citation type="submission" date="2021-11" db="EMBL/GenBank/DDBJ databases">
        <authorList>
            <consortium name="Genoscope - CEA"/>
            <person name="William W."/>
        </authorList>
    </citation>
    <scope>NUCLEOTIDE SEQUENCE</scope>
</reference>
<organism evidence="1 2">
    <name type="scientific">Pelagomonas calceolata</name>
    <dbReference type="NCBI Taxonomy" id="35677"/>
    <lineage>
        <taxon>Eukaryota</taxon>
        <taxon>Sar</taxon>
        <taxon>Stramenopiles</taxon>
        <taxon>Ochrophyta</taxon>
        <taxon>Pelagophyceae</taxon>
        <taxon>Pelagomonadales</taxon>
        <taxon>Pelagomonadaceae</taxon>
        <taxon>Pelagomonas</taxon>
    </lineage>
</organism>
<name>A0A8J2S9A9_9STRA</name>
<gene>
    <name evidence="1" type="ORF">PECAL_1P26540</name>
</gene>
<proteinExistence type="predicted"/>
<sequence>MIKAWTVAAQPGPARRNGTRPTFVLATSMPPRSAGIYAFYPSPAHYWLTNIQGTSISSLRFIFEPVGVTDPRKIKSGTMDRPVTNITKPRLDARFGTSKAIENDDSDDSDEELFFKYEKDQPAGAILKFVVNKYLEAYGTDNRRVS</sequence>
<accession>A0A8J2S9A9</accession>
<dbReference type="EMBL" id="CAKKNE010000001">
    <property type="protein sequence ID" value="CAH0366177.1"/>
    <property type="molecule type" value="Genomic_DNA"/>
</dbReference>
<dbReference type="Proteomes" id="UP000789595">
    <property type="component" value="Unassembled WGS sequence"/>
</dbReference>
<comment type="caution">
    <text evidence="1">The sequence shown here is derived from an EMBL/GenBank/DDBJ whole genome shotgun (WGS) entry which is preliminary data.</text>
</comment>